<evidence type="ECO:0000313" key="5">
    <source>
        <dbReference type="EMBL" id="MCH89966.1"/>
    </source>
</evidence>
<gene>
    <name evidence="5" type="ORF">A2U01_0010872</name>
</gene>
<evidence type="ECO:0000256" key="1">
    <source>
        <dbReference type="ARBA" id="ARBA00022737"/>
    </source>
</evidence>
<dbReference type="AlphaFoldDB" id="A0A392MQX8"/>
<organism evidence="5 6">
    <name type="scientific">Trifolium medium</name>
    <dbReference type="NCBI Taxonomy" id="97028"/>
    <lineage>
        <taxon>Eukaryota</taxon>
        <taxon>Viridiplantae</taxon>
        <taxon>Streptophyta</taxon>
        <taxon>Embryophyta</taxon>
        <taxon>Tracheophyta</taxon>
        <taxon>Spermatophyta</taxon>
        <taxon>Magnoliopsida</taxon>
        <taxon>eudicotyledons</taxon>
        <taxon>Gunneridae</taxon>
        <taxon>Pentapetalae</taxon>
        <taxon>rosids</taxon>
        <taxon>fabids</taxon>
        <taxon>Fabales</taxon>
        <taxon>Fabaceae</taxon>
        <taxon>Papilionoideae</taxon>
        <taxon>50 kb inversion clade</taxon>
        <taxon>NPAAA clade</taxon>
        <taxon>Hologalegina</taxon>
        <taxon>IRL clade</taxon>
        <taxon>Trifolieae</taxon>
        <taxon>Trifolium</taxon>
    </lineage>
</organism>
<dbReference type="FunFam" id="3.40.50.300:FF:001091">
    <property type="entry name" value="Probable disease resistance protein At1g61300"/>
    <property type="match status" value="1"/>
</dbReference>
<keyword evidence="6" id="KW-1185">Reference proteome</keyword>
<evidence type="ECO:0000259" key="3">
    <source>
        <dbReference type="Pfam" id="PF00931"/>
    </source>
</evidence>
<dbReference type="SUPFAM" id="SSF52540">
    <property type="entry name" value="P-loop containing nucleoside triphosphate hydrolases"/>
    <property type="match status" value="1"/>
</dbReference>
<dbReference type="InterPro" id="IPR036388">
    <property type="entry name" value="WH-like_DNA-bd_sf"/>
</dbReference>
<dbReference type="Proteomes" id="UP000265520">
    <property type="component" value="Unassembled WGS sequence"/>
</dbReference>
<sequence length="352" mass="40388">MQEVLENLEYLASKKDILGLKEASSTSGNHVYQKLPSTSLPVDSVIYGRDFDKEVICDWLISDAENVNHHLSIVSIVGMGGIGKTTLAQHLYNDPKMEDTFDIKAWVCVSEEFDVLELTRVIVEAITGTRNNTKVLDLLQVKLKETLSGKRFLLVLDDLWNEKRDQWEALQIPFNYGAPGSKILVTTRSLKVASTTRSTKIHQLEELAEEHCWKLFCKHAFLDENPQMNPDFKDIAKRILKKCQGLPLSLKTIGSLLYTKPSLVEWESILGSEIWDLPEEESNIIPALILSYYHLPSHLKRCFAYCALFPKNYVFQKEHLILLWMSENFLQCPRQNISMEEVGEQYFNDLFS</sequence>
<dbReference type="Gene3D" id="1.10.10.10">
    <property type="entry name" value="Winged helix-like DNA-binding domain superfamily/Winged helix DNA-binding domain"/>
    <property type="match status" value="1"/>
</dbReference>
<feature type="domain" description="NB-ARC" evidence="3">
    <location>
        <begin position="55"/>
        <end position="221"/>
    </location>
</feature>
<protein>
    <submittedName>
        <fullName evidence="5">Disease resistance protein</fullName>
    </submittedName>
</protein>
<evidence type="ECO:0000259" key="4">
    <source>
        <dbReference type="Pfam" id="PF23559"/>
    </source>
</evidence>
<dbReference type="InterPro" id="IPR042197">
    <property type="entry name" value="Apaf_helical"/>
</dbReference>
<proteinExistence type="predicted"/>
<dbReference type="InterPro" id="IPR027417">
    <property type="entry name" value="P-loop_NTPase"/>
</dbReference>
<feature type="non-terminal residue" evidence="5">
    <location>
        <position position="352"/>
    </location>
</feature>
<evidence type="ECO:0000256" key="2">
    <source>
        <dbReference type="ARBA" id="ARBA00022821"/>
    </source>
</evidence>
<feature type="domain" description="Disease resistance protein winged helix" evidence="4">
    <location>
        <begin position="308"/>
        <end position="351"/>
    </location>
</feature>
<evidence type="ECO:0000313" key="6">
    <source>
        <dbReference type="Proteomes" id="UP000265520"/>
    </source>
</evidence>
<dbReference type="Gene3D" id="1.10.8.430">
    <property type="entry name" value="Helical domain of apoptotic protease-activating factors"/>
    <property type="match status" value="1"/>
</dbReference>
<dbReference type="InterPro" id="IPR058922">
    <property type="entry name" value="WHD_DRP"/>
</dbReference>
<dbReference type="InterPro" id="IPR002182">
    <property type="entry name" value="NB-ARC"/>
</dbReference>
<dbReference type="Pfam" id="PF00931">
    <property type="entry name" value="NB-ARC"/>
    <property type="match status" value="1"/>
</dbReference>
<keyword evidence="2" id="KW-0611">Plant defense</keyword>
<dbReference type="Pfam" id="PF23559">
    <property type="entry name" value="WHD_DRP"/>
    <property type="match status" value="1"/>
</dbReference>
<reference evidence="5 6" key="1">
    <citation type="journal article" date="2018" name="Front. Plant Sci.">
        <title>Red Clover (Trifolium pratense) and Zigzag Clover (T. medium) - A Picture of Genomic Similarities and Differences.</title>
        <authorList>
            <person name="Dluhosova J."/>
            <person name="Istvanek J."/>
            <person name="Nedelnik J."/>
            <person name="Repkova J."/>
        </authorList>
    </citation>
    <scope>NUCLEOTIDE SEQUENCE [LARGE SCALE GENOMIC DNA]</scope>
    <source>
        <strain evidence="6">cv. 10/8</strain>
        <tissue evidence="5">Leaf</tissue>
    </source>
</reference>
<name>A0A392MQX8_9FABA</name>
<dbReference type="PRINTS" id="PR00364">
    <property type="entry name" value="DISEASERSIST"/>
</dbReference>
<dbReference type="GO" id="GO:0043531">
    <property type="term" value="F:ADP binding"/>
    <property type="evidence" value="ECO:0007669"/>
    <property type="project" value="InterPro"/>
</dbReference>
<accession>A0A392MQX8</accession>
<comment type="caution">
    <text evidence="5">The sequence shown here is derived from an EMBL/GenBank/DDBJ whole genome shotgun (WGS) entry which is preliminary data.</text>
</comment>
<dbReference type="Gene3D" id="3.40.50.300">
    <property type="entry name" value="P-loop containing nucleotide triphosphate hydrolases"/>
    <property type="match status" value="1"/>
</dbReference>
<keyword evidence="1" id="KW-0677">Repeat</keyword>
<dbReference type="PANTHER" id="PTHR36766">
    <property type="entry name" value="PLANT BROAD-SPECTRUM MILDEW RESISTANCE PROTEIN RPW8"/>
    <property type="match status" value="1"/>
</dbReference>
<dbReference type="PANTHER" id="PTHR36766:SF40">
    <property type="entry name" value="DISEASE RESISTANCE PROTEIN RGA3"/>
    <property type="match status" value="1"/>
</dbReference>
<dbReference type="EMBL" id="LXQA010017306">
    <property type="protein sequence ID" value="MCH89966.1"/>
    <property type="molecule type" value="Genomic_DNA"/>
</dbReference>
<dbReference type="GO" id="GO:0006952">
    <property type="term" value="P:defense response"/>
    <property type="evidence" value="ECO:0007669"/>
    <property type="project" value="UniProtKB-KW"/>
</dbReference>